<keyword evidence="2" id="KW-0812">Transmembrane</keyword>
<dbReference type="AlphaFoldDB" id="A0A316UUU3"/>
<feature type="transmembrane region" description="Helical" evidence="2">
    <location>
        <begin position="97"/>
        <end position="114"/>
    </location>
</feature>
<gene>
    <name evidence="3" type="ORF">BDZ90DRAFT_230774</name>
</gene>
<evidence type="ECO:0000313" key="4">
    <source>
        <dbReference type="Proteomes" id="UP000245884"/>
    </source>
</evidence>
<accession>A0A316UUU3</accession>
<dbReference type="RefSeq" id="XP_025363376.1">
    <property type="nucleotide sequence ID" value="XM_025505598.1"/>
</dbReference>
<sequence length="115" mass="11688">MSNNLSPAQSASWTDYSASTCCTNSTATTCFFRLNSDVSGQERCTIPNCATLEDGDTAQMAGFKPLSTSSGSGPNNNTFKISSSAATKAHQHGQGKLVGAAAALVAAGATAFMVL</sequence>
<feature type="region of interest" description="Disordered" evidence="1">
    <location>
        <begin position="64"/>
        <end position="85"/>
    </location>
</feature>
<feature type="compositionally biased region" description="Low complexity" evidence="1">
    <location>
        <begin position="67"/>
        <end position="78"/>
    </location>
</feature>
<name>A0A316UUU3_9BASI</name>
<keyword evidence="4" id="KW-1185">Reference proteome</keyword>
<evidence type="ECO:0000256" key="1">
    <source>
        <dbReference type="SAM" id="MobiDB-lite"/>
    </source>
</evidence>
<keyword evidence="2" id="KW-1133">Transmembrane helix</keyword>
<dbReference type="OrthoDB" id="2553689at2759"/>
<dbReference type="GeneID" id="37027421"/>
<proteinExistence type="predicted"/>
<dbReference type="EMBL" id="KZ819664">
    <property type="protein sequence ID" value="PWN28764.1"/>
    <property type="molecule type" value="Genomic_DNA"/>
</dbReference>
<keyword evidence="2" id="KW-0472">Membrane</keyword>
<evidence type="ECO:0000256" key="2">
    <source>
        <dbReference type="SAM" id="Phobius"/>
    </source>
</evidence>
<organism evidence="3 4">
    <name type="scientific">Jaminaea rosea</name>
    <dbReference type="NCBI Taxonomy" id="1569628"/>
    <lineage>
        <taxon>Eukaryota</taxon>
        <taxon>Fungi</taxon>
        <taxon>Dikarya</taxon>
        <taxon>Basidiomycota</taxon>
        <taxon>Ustilaginomycotina</taxon>
        <taxon>Exobasidiomycetes</taxon>
        <taxon>Microstromatales</taxon>
        <taxon>Microstromatales incertae sedis</taxon>
        <taxon>Jaminaea</taxon>
    </lineage>
</organism>
<evidence type="ECO:0000313" key="3">
    <source>
        <dbReference type="EMBL" id="PWN28764.1"/>
    </source>
</evidence>
<reference evidence="3 4" key="1">
    <citation type="journal article" date="2018" name="Mol. Biol. Evol.">
        <title>Broad Genomic Sampling Reveals a Smut Pathogenic Ancestry of the Fungal Clade Ustilaginomycotina.</title>
        <authorList>
            <person name="Kijpornyongpan T."/>
            <person name="Mondo S.J."/>
            <person name="Barry K."/>
            <person name="Sandor L."/>
            <person name="Lee J."/>
            <person name="Lipzen A."/>
            <person name="Pangilinan J."/>
            <person name="LaButti K."/>
            <person name="Hainaut M."/>
            <person name="Henrissat B."/>
            <person name="Grigoriev I.V."/>
            <person name="Spatafora J.W."/>
            <person name="Aime M.C."/>
        </authorList>
    </citation>
    <scope>NUCLEOTIDE SEQUENCE [LARGE SCALE GENOMIC DNA]</scope>
    <source>
        <strain evidence="3 4">MCA 5214</strain>
    </source>
</reference>
<protein>
    <submittedName>
        <fullName evidence="3">Uncharacterized protein</fullName>
    </submittedName>
</protein>
<dbReference type="Proteomes" id="UP000245884">
    <property type="component" value="Unassembled WGS sequence"/>
</dbReference>